<protein>
    <recommendedName>
        <fullName evidence="4">histidine--tRNA ligase</fullName>
        <ecNumber evidence="4">6.1.1.21</ecNumber>
    </recommendedName>
    <alternativeName>
        <fullName evidence="11">Histidyl-tRNA synthetase</fullName>
    </alternativeName>
</protein>
<evidence type="ECO:0000256" key="7">
    <source>
        <dbReference type="ARBA" id="ARBA00022741"/>
    </source>
</evidence>
<comment type="subcellular location">
    <subcellularLocation>
        <location evidence="1">Cytoplasm</location>
    </subcellularLocation>
</comment>
<dbReference type="AlphaFoldDB" id="A0A2Z7A4L6"/>
<comment type="catalytic activity">
    <reaction evidence="12">
        <text>tRNA(His) + L-histidine + ATP = L-histidyl-tRNA(His) + AMP + diphosphate + H(+)</text>
        <dbReference type="Rhea" id="RHEA:17313"/>
        <dbReference type="Rhea" id="RHEA-COMP:9665"/>
        <dbReference type="Rhea" id="RHEA-COMP:9689"/>
        <dbReference type="ChEBI" id="CHEBI:15378"/>
        <dbReference type="ChEBI" id="CHEBI:30616"/>
        <dbReference type="ChEBI" id="CHEBI:33019"/>
        <dbReference type="ChEBI" id="CHEBI:57595"/>
        <dbReference type="ChEBI" id="CHEBI:78442"/>
        <dbReference type="ChEBI" id="CHEBI:78527"/>
        <dbReference type="ChEBI" id="CHEBI:456215"/>
        <dbReference type="EC" id="6.1.1.21"/>
    </reaction>
</comment>
<feature type="binding site" evidence="13">
    <location>
        <position position="294"/>
    </location>
    <ligand>
        <name>L-histidine</name>
        <dbReference type="ChEBI" id="CHEBI:57595"/>
    </ligand>
</feature>
<keyword evidence="8" id="KW-0067">ATP-binding</keyword>
<gene>
    <name evidence="15" type="ORF">F511_44861</name>
</gene>
<dbReference type="InterPro" id="IPR006195">
    <property type="entry name" value="aa-tRNA-synth_II"/>
</dbReference>
<dbReference type="FunFam" id="3.30.930.10:FF:000005">
    <property type="entry name" value="Histidine--tRNA ligase"/>
    <property type="match status" value="1"/>
</dbReference>
<feature type="binding site" evidence="13">
    <location>
        <position position="151"/>
    </location>
    <ligand>
        <name>L-histidine</name>
        <dbReference type="ChEBI" id="CHEBI:57595"/>
    </ligand>
</feature>
<evidence type="ECO:0000256" key="5">
    <source>
        <dbReference type="ARBA" id="ARBA00022490"/>
    </source>
</evidence>
<dbReference type="CDD" id="cd00859">
    <property type="entry name" value="HisRS_anticodon"/>
    <property type="match status" value="1"/>
</dbReference>
<dbReference type="CDD" id="cd00773">
    <property type="entry name" value="HisRS-like_core"/>
    <property type="match status" value="1"/>
</dbReference>
<dbReference type="GO" id="GO:0005737">
    <property type="term" value="C:cytoplasm"/>
    <property type="evidence" value="ECO:0007669"/>
    <property type="project" value="UniProtKB-SubCell"/>
</dbReference>
<keyword evidence="9" id="KW-0648">Protein biosynthesis</keyword>
<evidence type="ECO:0000256" key="11">
    <source>
        <dbReference type="ARBA" id="ARBA00030619"/>
    </source>
</evidence>
<dbReference type="Pfam" id="PF13393">
    <property type="entry name" value="tRNA-synt_His"/>
    <property type="match status" value="1"/>
</dbReference>
<dbReference type="InterPro" id="IPR015807">
    <property type="entry name" value="His-tRNA-ligase"/>
</dbReference>
<dbReference type="PANTHER" id="PTHR43707">
    <property type="entry name" value="HISTIDYL-TRNA SYNTHETASE"/>
    <property type="match status" value="1"/>
</dbReference>
<dbReference type="NCBIfam" id="TIGR00442">
    <property type="entry name" value="hisS"/>
    <property type="match status" value="1"/>
</dbReference>
<evidence type="ECO:0000256" key="6">
    <source>
        <dbReference type="ARBA" id="ARBA00022598"/>
    </source>
</evidence>
<dbReference type="PROSITE" id="PS50862">
    <property type="entry name" value="AA_TRNA_LIGASE_II"/>
    <property type="match status" value="1"/>
</dbReference>
<dbReference type="OrthoDB" id="1906957at2759"/>
<evidence type="ECO:0000256" key="3">
    <source>
        <dbReference type="ARBA" id="ARBA00011738"/>
    </source>
</evidence>
<evidence type="ECO:0000256" key="12">
    <source>
        <dbReference type="ARBA" id="ARBA00047639"/>
    </source>
</evidence>
<evidence type="ECO:0000256" key="8">
    <source>
        <dbReference type="ARBA" id="ARBA00022840"/>
    </source>
</evidence>
<dbReference type="GO" id="GO:0004821">
    <property type="term" value="F:histidine-tRNA ligase activity"/>
    <property type="evidence" value="ECO:0007669"/>
    <property type="project" value="UniProtKB-EC"/>
</dbReference>
<reference evidence="15 16" key="1">
    <citation type="journal article" date="2015" name="Proc. Natl. Acad. Sci. U.S.A.">
        <title>The resurrection genome of Boea hygrometrica: A blueprint for survival of dehydration.</title>
        <authorList>
            <person name="Xiao L."/>
            <person name="Yang G."/>
            <person name="Zhang L."/>
            <person name="Yang X."/>
            <person name="Zhao S."/>
            <person name="Ji Z."/>
            <person name="Zhou Q."/>
            <person name="Hu M."/>
            <person name="Wang Y."/>
            <person name="Chen M."/>
            <person name="Xu Y."/>
            <person name="Jin H."/>
            <person name="Xiao X."/>
            <person name="Hu G."/>
            <person name="Bao F."/>
            <person name="Hu Y."/>
            <person name="Wan P."/>
            <person name="Li L."/>
            <person name="Deng X."/>
            <person name="Kuang T."/>
            <person name="Xiang C."/>
            <person name="Zhu J.K."/>
            <person name="Oliver M.J."/>
            <person name="He Y."/>
        </authorList>
    </citation>
    <scope>NUCLEOTIDE SEQUENCE [LARGE SCALE GENOMIC DNA]</scope>
    <source>
        <strain evidence="16">cv. XS01</strain>
    </source>
</reference>
<evidence type="ECO:0000256" key="10">
    <source>
        <dbReference type="ARBA" id="ARBA00023146"/>
    </source>
</evidence>
<dbReference type="SUPFAM" id="SSF55681">
    <property type="entry name" value="Class II aaRS and biotin synthetases"/>
    <property type="match status" value="1"/>
</dbReference>
<dbReference type="Gene3D" id="3.30.930.10">
    <property type="entry name" value="Bira Bifunctional Protein, Domain 2"/>
    <property type="match status" value="1"/>
</dbReference>
<dbReference type="EC" id="6.1.1.21" evidence="4"/>
<dbReference type="InterPro" id="IPR004154">
    <property type="entry name" value="Anticodon-bd"/>
</dbReference>
<feature type="domain" description="Aminoacyl-transfer RNA synthetases class-II family profile" evidence="14">
    <location>
        <begin position="47"/>
        <end position="363"/>
    </location>
</feature>
<dbReference type="InterPro" id="IPR004516">
    <property type="entry name" value="HisRS/HisZ"/>
</dbReference>
<dbReference type="SUPFAM" id="SSF52954">
    <property type="entry name" value="Class II aaRS ABD-related"/>
    <property type="match status" value="1"/>
</dbReference>
<keyword evidence="5" id="KW-0963">Cytoplasm</keyword>
<feature type="binding site" evidence="13">
    <location>
        <begin position="120"/>
        <end position="122"/>
    </location>
    <ligand>
        <name>L-histidine</name>
        <dbReference type="ChEBI" id="CHEBI:57595"/>
    </ligand>
</feature>
<dbReference type="Pfam" id="PF03129">
    <property type="entry name" value="HGTP_anticodon"/>
    <property type="match status" value="1"/>
</dbReference>
<feature type="binding site" evidence="13">
    <location>
        <begin position="298"/>
        <end position="299"/>
    </location>
    <ligand>
        <name>L-histidine</name>
        <dbReference type="ChEBI" id="CHEBI:57595"/>
    </ligand>
</feature>
<organism evidence="15 16">
    <name type="scientific">Dorcoceras hygrometricum</name>
    <dbReference type="NCBI Taxonomy" id="472368"/>
    <lineage>
        <taxon>Eukaryota</taxon>
        <taxon>Viridiplantae</taxon>
        <taxon>Streptophyta</taxon>
        <taxon>Embryophyta</taxon>
        <taxon>Tracheophyta</taxon>
        <taxon>Spermatophyta</taxon>
        <taxon>Magnoliopsida</taxon>
        <taxon>eudicotyledons</taxon>
        <taxon>Gunneridae</taxon>
        <taxon>Pentapetalae</taxon>
        <taxon>asterids</taxon>
        <taxon>lamiids</taxon>
        <taxon>Lamiales</taxon>
        <taxon>Gesneriaceae</taxon>
        <taxon>Didymocarpoideae</taxon>
        <taxon>Trichosporeae</taxon>
        <taxon>Loxocarpinae</taxon>
        <taxon>Dorcoceras</taxon>
    </lineage>
</organism>
<dbReference type="PIRSF" id="PIRSF001549">
    <property type="entry name" value="His-tRNA_synth"/>
    <property type="match status" value="1"/>
</dbReference>
<sequence length="453" mass="51178">MWVVPRATSITVLRPCCVRHQRRGTFYFCITREKWEELTMAFQKPTGTQDLLPGTVEKWQYVEEKARDLCRRFNYREIRTPIFEQTSLFERGVGETTDIVEKEMYTFEDKGGRSMTLRPEGTAGVVRSYVENKLYGEPDVSKLYYIGPMFRYERPQAGRQRQFHQFGIEAFGATDPAIDAEVISLGYQFCIELGLKGVKVEVNSVGNAAVRAAYREKLLGFLLPMKESLCKDCQSRIERNPMRVLDCKTDQEKFVNAPSILDSLDEECSTHFEQVKKYLDEMGVDYSVNPRLVRGLDYYTLTAFEYKAQGIGAIDTVGGGGRYNGLVGEVGGPDQPGIGLGIGLERIQLILESQGVEVPAVKPLDVYLVALGESAEQEITKQLFKLRQAGFSAERDYLGRKMKAQMKSADRMQARYTAILGDDELARGEIALKSMENGEQKTVKLSELADELK</sequence>
<dbReference type="GO" id="GO:0006427">
    <property type="term" value="P:histidyl-tRNA aminoacylation"/>
    <property type="evidence" value="ECO:0007669"/>
    <property type="project" value="InterPro"/>
</dbReference>
<evidence type="ECO:0000256" key="4">
    <source>
        <dbReference type="ARBA" id="ARBA00012815"/>
    </source>
</evidence>
<evidence type="ECO:0000313" key="16">
    <source>
        <dbReference type="Proteomes" id="UP000250235"/>
    </source>
</evidence>
<comment type="similarity">
    <text evidence="2">Belongs to the class-II aminoacyl-tRNA synthetase family.</text>
</comment>
<dbReference type="InterPro" id="IPR033656">
    <property type="entry name" value="HisRS_anticodon"/>
</dbReference>
<dbReference type="InterPro" id="IPR045864">
    <property type="entry name" value="aa-tRNA-synth_II/BPL/LPL"/>
</dbReference>
<feature type="binding site" evidence="13">
    <location>
        <position position="165"/>
    </location>
    <ligand>
        <name>L-histidine</name>
        <dbReference type="ChEBI" id="CHEBI:57595"/>
    </ligand>
</feature>
<keyword evidence="16" id="KW-1185">Reference proteome</keyword>
<evidence type="ECO:0000256" key="1">
    <source>
        <dbReference type="ARBA" id="ARBA00004496"/>
    </source>
</evidence>
<keyword evidence="10 15" id="KW-0030">Aminoacyl-tRNA synthetase</keyword>
<accession>A0A2Z7A4L6</accession>
<dbReference type="EMBL" id="KV024346">
    <property type="protein sequence ID" value="KZV13895.1"/>
    <property type="molecule type" value="Genomic_DNA"/>
</dbReference>
<dbReference type="PANTHER" id="PTHR43707:SF1">
    <property type="entry name" value="HISTIDINE--TRNA LIGASE, MITOCHONDRIAL-RELATED"/>
    <property type="match status" value="1"/>
</dbReference>
<dbReference type="GO" id="GO:0005524">
    <property type="term" value="F:ATP binding"/>
    <property type="evidence" value="ECO:0007669"/>
    <property type="project" value="UniProtKB-KW"/>
</dbReference>
<dbReference type="HAMAP" id="MF_00127">
    <property type="entry name" value="His_tRNA_synth"/>
    <property type="match status" value="1"/>
</dbReference>
<comment type="subunit">
    <text evidence="3">Homodimer.</text>
</comment>
<keyword evidence="7" id="KW-0547">Nucleotide-binding</keyword>
<evidence type="ECO:0000256" key="13">
    <source>
        <dbReference type="PIRSR" id="PIRSR001549-1"/>
    </source>
</evidence>
<evidence type="ECO:0000313" key="15">
    <source>
        <dbReference type="EMBL" id="KZV13895.1"/>
    </source>
</evidence>
<dbReference type="Gene3D" id="3.40.50.800">
    <property type="entry name" value="Anticodon-binding domain"/>
    <property type="match status" value="1"/>
</dbReference>
<proteinExistence type="inferred from homology"/>
<dbReference type="Proteomes" id="UP000250235">
    <property type="component" value="Unassembled WGS sequence"/>
</dbReference>
<name>A0A2Z7A4L6_9LAMI</name>
<evidence type="ECO:0000256" key="9">
    <source>
        <dbReference type="ARBA" id="ARBA00022917"/>
    </source>
</evidence>
<keyword evidence="6" id="KW-0436">Ligase</keyword>
<dbReference type="InterPro" id="IPR041715">
    <property type="entry name" value="HisRS-like_core"/>
</dbReference>
<feature type="binding site" evidence="13">
    <location>
        <position position="169"/>
    </location>
    <ligand>
        <name>L-histidine</name>
        <dbReference type="ChEBI" id="CHEBI:57595"/>
    </ligand>
</feature>
<evidence type="ECO:0000259" key="14">
    <source>
        <dbReference type="PROSITE" id="PS50862"/>
    </source>
</evidence>
<evidence type="ECO:0000256" key="2">
    <source>
        <dbReference type="ARBA" id="ARBA00008226"/>
    </source>
</evidence>
<dbReference type="InterPro" id="IPR036621">
    <property type="entry name" value="Anticodon-bd_dom_sf"/>
</dbReference>